<evidence type="ECO:0000259" key="4">
    <source>
        <dbReference type="PROSITE" id="PS50995"/>
    </source>
</evidence>
<dbReference type="InterPro" id="IPR023187">
    <property type="entry name" value="Tscrpt_reg_MarR-type_CS"/>
</dbReference>
<dbReference type="SUPFAM" id="SSF46785">
    <property type="entry name" value="Winged helix' DNA-binding domain"/>
    <property type="match status" value="1"/>
</dbReference>
<keyword evidence="3" id="KW-0804">Transcription</keyword>
<keyword evidence="1" id="KW-0805">Transcription regulation</keyword>
<dbReference type="InterPro" id="IPR036388">
    <property type="entry name" value="WH-like_DNA-bd_sf"/>
</dbReference>
<sequence>MDIHQETEELIEITTKLGKARPWLPRIEGVPSGEVVMLHHIKGLQDDMATAGQGVKISALSGRAGMSMPAVSQMMRSMEGKGLVERRMAHADRRVVYVSLTEKGEKIEAETSQYMTQILESVVKEFGEENTRQLILLFRKLHGVLQTLHLNGTD</sequence>
<evidence type="ECO:0000313" key="6">
    <source>
        <dbReference type="Proteomes" id="UP000886785"/>
    </source>
</evidence>
<reference evidence="5" key="1">
    <citation type="submission" date="2020-10" db="EMBL/GenBank/DDBJ databases">
        <authorList>
            <person name="Gilroy R."/>
        </authorList>
    </citation>
    <scope>NUCLEOTIDE SEQUENCE</scope>
    <source>
        <strain evidence="5">ChiSjej1B19-7085</strain>
    </source>
</reference>
<proteinExistence type="predicted"/>
<dbReference type="SMART" id="SM00347">
    <property type="entry name" value="HTH_MARR"/>
    <property type="match status" value="1"/>
</dbReference>
<protein>
    <submittedName>
        <fullName evidence="5">Winged helix DNA-binding protein</fullName>
    </submittedName>
</protein>
<keyword evidence="2 5" id="KW-0238">DNA-binding</keyword>
<comment type="caution">
    <text evidence="5">The sequence shown here is derived from an EMBL/GenBank/DDBJ whole genome shotgun (WGS) entry which is preliminary data.</text>
</comment>
<dbReference type="Proteomes" id="UP000886785">
    <property type="component" value="Unassembled WGS sequence"/>
</dbReference>
<dbReference type="Gene3D" id="1.10.10.10">
    <property type="entry name" value="Winged helix-like DNA-binding domain superfamily/Winged helix DNA-binding domain"/>
    <property type="match status" value="1"/>
</dbReference>
<dbReference type="InterPro" id="IPR000835">
    <property type="entry name" value="HTH_MarR-typ"/>
</dbReference>
<dbReference type="GO" id="GO:0003677">
    <property type="term" value="F:DNA binding"/>
    <property type="evidence" value="ECO:0007669"/>
    <property type="project" value="UniProtKB-KW"/>
</dbReference>
<feature type="domain" description="HTH marR-type" evidence="4">
    <location>
        <begin position="1"/>
        <end position="143"/>
    </location>
</feature>
<dbReference type="Pfam" id="PF01047">
    <property type="entry name" value="MarR"/>
    <property type="match status" value="1"/>
</dbReference>
<accession>A0A9D1DSD4</accession>
<evidence type="ECO:0000256" key="2">
    <source>
        <dbReference type="ARBA" id="ARBA00023125"/>
    </source>
</evidence>
<dbReference type="PANTHER" id="PTHR42756:SF1">
    <property type="entry name" value="TRANSCRIPTIONAL REPRESSOR OF EMRAB OPERON"/>
    <property type="match status" value="1"/>
</dbReference>
<gene>
    <name evidence="5" type="ORF">IAA54_10840</name>
</gene>
<evidence type="ECO:0000256" key="3">
    <source>
        <dbReference type="ARBA" id="ARBA00023163"/>
    </source>
</evidence>
<dbReference type="EMBL" id="DVHF01000137">
    <property type="protein sequence ID" value="HIR58151.1"/>
    <property type="molecule type" value="Genomic_DNA"/>
</dbReference>
<dbReference type="PROSITE" id="PS50995">
    <property type="entry name" value="HTH_MARR_2"/>
    <property type="match status" value="1"/>
</dbReference>
<evidence type="ECO:0000313" key="5">
    <source>
        <dbReference type="EMBL" id="HIR58151.1"/>
    </source>
</evidence>
<dbReference type="PROSITE" id="PS01117">
    <property type="entry name" value="HTH_MARR_1"/>
    <property type="match status" value="1"/>
</dbReference>
<reference evidence="5" key="2">
    <citation type="journal article" date="2021" name="PeerJ">
        <title>Extensive microbial diversity within the chicken gut microbiome revealed by metagenomics and culture.</title>
        <authorList>
            <person name="Gilroy R."/>
            <person name="Ravi A."/>
            <person name="Getino M."/>
            <person name="Pursley I."/>
            <person name="Horton D.L."/>
            <person name="Alikhan N.F."/>
            <person name="Baker D."/>
            <person name="Gharbi K."/>
            <person name="Hall N."/>
            <person name="Watson M."/>
            <person name="Adriaenssens E.M."/>
            <person name="Foster-Nyarko E."/>
            <person name="Jarju S."/>
            <person name="Secka A."/>
            <person name="Antonio M."/>
            <person name="Oren A."/>
            <person name="Chaudhuri R.R."/>
            <person name="La Ragione R."/>
            <person name="Hildebrand F."/>
            <person name="Pallen M.J."/>
        </authorList>
    </citation>
    <scope>NUCLEOTIDE SEQUENCE</scope>
    <source>
        <strain evidence="5">ChiSjej1B19-7085</strain>
    </source>
</reference>
<organism evidence="5 6">
    <name type="scientific">Candidatus Gallacutalibacter pullicola</name>
    <dbReference type="NCBI Taxonomy" id="2840830"/>
    <lineage>
        <taxon>Bacteria</taxon>
        <taxon>Bacillati</taxon>
        <taxon>Bacillota</taxon>
        <taxon>Clostridia</taxon>
        <taxon>Eubacteriales</taxon>
        <taxon>Candidatus Gallacutalibacter</taxon>
    </lineage>
</organism>
<dbReference type="GO" id="GO:0003700">
    <property type="term" value="F:DNA-binding transcription factor activity"/>
    <property type="evidence" value="ECO:0007669"/>
    <property type="project" value="InterPro"/>
</dbReference>
<dbReference type="AlphaFoldDB" id="A0A9D1DSD4"/>
<dbReference type="PRINTS" id="PR00598">
    <property type="entry name" value="HTHMARR"/>
</dbReference>
<evidence type="ECO:0000256" key="1">
    <source>
        <dbReference type="ARBA" id="ARBA00023015"/>
    </source>
</evidence>
<dbReference type="PANTHER" id="PTHR42756">
    <property type="entry name" value="TRANSCRIPTIONAL REGULATOR, MARR"/>
    <property type="match status" value="1"/>
</dbReference>
<dbReference type="InterPro" id="IPR036390">
    <property type="entry name" value="WH_DNA-bd_sf"/>
</dbReference>
<name>A0A9D1DSD4_9FIRM</name>